<dbReference type="InterPro" id="IPR003018">
    <property type="entry name" value="GAF"/>
</dbReference>
<feature type="domain" description="GAF" evidence="2">
    <location>
        <begin position="32"/>
        <end position="175"/>
    </location>
</feature>
<feature type="domain" description="PPM-type phosphatase" evidence="3">
    <location>
        <begin position="367"/>
        <end position="582"/>
    </location>
</feature>
<proteinExistence type="predicted"/>
<name>A0A932A774_9BACT</name>
<protein>
    <submittedName>
        <fullName evidence="4">GAF domain-containing protein</fullName>
    </submittedName>
</protein>
<dbReference type="Proteomes" id="UP000779809">
    <property type="component" value="Unassembled WGS sequence"/>
</dbReference>
<dbReference type="InterPro" id="IPR029016">
    <property type="entry name" value="GAF-like_dom_sf"/>
</dbReference>
<evidence type="ECO:0000259" key="3">
    <source>
        <dbReference type="SMART" id="SM00331"/>
    </source>
</evidence>
<dbReference type="GO" id="GO:0016791">
    <property type="term" value="F:phosphatase activity"/>
    <property type="evidence" value="ECO:0007669"/>
    <property type="project" value="TreeGrafter"/>
</dbReference>
<evidence type="ECO:0000256" key="1">
    <source>
        <dbReference type="ARBA" id="ARBA00022801"/>
    </source>
</evidence>
<dbReference type="SMART" id="SM00065">
    <property type="entry name" value="GAF"/>
    <property type="match status" value="2"/>
</dbReference>
<sequence>MSPTAQSSAEPRADRFQQFVVEVADVINTTLDLDTLLTRVAEVIRRFIDYEIFAILLLNDKTQELRMRFEIGHQPGVKERLRVKLGEGITGTAVQHREAVMSSDVSQVPNYINAHPDVRSELAVPMIVKNRVIGVLDIQSTHLGYFTEEHARMLSLVASRIASGIENARLYTRVSRQARTLEVLNEISRELTSILNIDELFKRTAEALNRLIDYQMFSILLLDAGGTILQHRFSLRFKQSIQLKHDIPLGRGLVGYAAQTGEPVLVPDVAKDPRYIAVNPETKSELCVPLKYKEKVIGVLDLEHTRRGYFTEDHMRTITTLAAQIAISLENARLYQRIAKEEQRLERDLAMAREIQLRLLPESCPTISNAQIAAKFVPARELGGDMYDFARYAGRRTATAIGDVSGKGAPAALYAALAGGLLRTHAALELSPAQMLAAMNSSLLDRPVEAQYLSLIYALWDERSNSMLVANSGLPRPIFCHGGKTEVVEVRGLPLGLFREATYDEVRVPAAVGDLFVFMSDGIIDAGSEAADTFGRRRVEQVIVAHQERSADDIVTAIFTAVNEFSRGTEPFDDQTVVVVKVTG</sequence>
<keyword evidence="1" id="KW-0378">Hydrolase</keyword>
<dbReference type="Gene3D" id="3.60.40.10">
    <property type="entry name" value="PPM-type phosphatase domain"/>
    <property type="match status" value="1"/>
</dbReference>
<reference evidence="4" key="1">
    <citation type="submission" date="2020-07" db="EMBL/GenBank/DDBJ databases">
        <title>Huge and variable diversity of episymbiotic CPR bacteria and DPANN archaea in groundwater ecosystems.</title>
        <authorList>
            <person name="He C.Y."/>
            <person name="Keren R."/>
            <person name="Whittaker M."/>
            <person name="Farag I.F."/>
            <person name="Doudna J."/>
            <person name="Cate J.H.D."/>
            <person name="Banfield J.F."/>
        </authorList>
    </citation>
    <scope>NUCLEOTIDE SEQUENCE</scope>
    <source>
        <strain evidence="4">NC_groundwater_580_Pr5_B-0.1um_64_19</strain>
    </source>
</reference>
<dbReference type="InterPro" id="IPR052016">
    <property type="entry name" value="Bact_Sigma-Reg"/>
</dbReference>
<dbReference type="Gene3D" id="3.30.450.40">
    <property type="match status" value="2"/>
</dbReference>
<dbReference type="SUPFAM" id="SSF81606">
    <property type="entry name" value="PP2C-like"/>
    <property type="match status" value="1"/>
</dbReference>
<feature type="domain" description="GAF" evidence="2">
    <location>
        <begin position="196"/>
        <end position="339"/>
    </location>
</feature>
<dbReference type="InterPro" id="IPR001932">
    <property type="entry name" value="PPM-type_phosphatase-like_dom"/>
</dbReference>
<dbReference type="PANTHER" id="PTHR43156:SF2">
    <property type="entry name" value="STAGE II SPORULATION PROTEIN E"/>
    <property type="match status" value="1"/>
</dbReference>
<dbReference type="PANTHER" id="PTHR43156">
    <property type="entry name" value="STAGE II SPORULATION PROTEIN E-RELATED"/>
    <property type="match status" value="1"/>
</dbReference>
<dbReference type="Pfam" id="PF13185">
    <property type="entry name" value="GAF_2"/>
    <property type="match status" value="2"/>
</dbReference>
<gene>
    <name evidence="4" type="ORF">HYX28_01470</name>
</gene>
<dbReference type="InterPro" id="IPR036457">
    <property type="entry name" value="PPM-type-like_dom_sf"/>
</dbReference>
<comment type="caution">
    <text evidence="4">The sequence shown here is derived from an EMBL/GenBank/DDBJ whole genome shotgun (WGS) entry which is preliminary data.</text>
</comment>
<evidence type="ECO:0000313" key="4">
    <source>
        <dbReference type="EMBL" id="MBI2677431.1"/>
    </source>
</evidence>
<evidence type="ECO:0000259" key="2">
    <source>
        <dbReference type="SMART" id="SM00065"/>
    </source>
</evidence>
<dbReference type="AlphaFoldDB" id="A0A932A774"/>
<dbReference type="EMBL" id="JACPNR010000004">
    <property type="protein sequence ID" value="MBI2677431.1"/>
    <property type="molecule type" value="Genomic_DNA"/>
</dbReference>
<organism evidence="4 5">
    <name type="scientific">Candidatus Korobacter versatilis</name>
    <dbReference type="NCBI Taxonomy" id="658062"/>
    <lineage>
        <taxon>Bacteria</taxon>
        <taxon>Pseudomonadati</taxon>
        <taxon>Acidobacteriota</taxon>
        <taxon>Terriglobia</taxon>
        <taxon>Terriglobales</taxon>
        <taxon>Candidatus Korobacteraceae</taxon>
        <taxon>Candidatus Korobacter</taxon>
    </lineage>
</organism>
<dbReference type="SMART" id="SM00331">
    <property type="entry name" value="PP2C_SIG"/>
    <property type="match status" value="1"/>
</dbReference>
<dbReference type="SUPFAM" id="SSF55781">
    <property type="entry name" value="GAF domain-like"/>
    <property type="match status" value="2"/>
</dbReference>
<dbReference type="Pfam" id="PF07228">
    <property type="entry name" value="SpoIIE"/>
    <property type="match status" value="1"/>
</dbReference>
<accession>A0A932A774</accession>
<evidence type="ECO:0000313" key="5">
    <source>
        <dbReference type="Proteomes" id="UP000779809"/>
    </source>
</evidence>